<feature type="active site" description="Nucleophile" evidence="5">
    <location>
        <position position="77"/>
    </location>
</feature>
<evidence type="ECO:0000313" key="7">
    <source>
        <dbReference type="EMBL" id="KAH3751120.1"/>
    </source>
</evidence>
<evidence type="ECO:0000256" key="1">
    <source>
        <dbReference type="ARBA" id="ARBA00022737"/>
    </source>
</evidence>
<dbReference type="Proteomes" id="UP000828390">
    <property type="component" value="Unassembled WGS sequence"/>
</dbReference>
<keyword evidence="3" id="KW-0040">ANK repeat</keyword>
<comment type="caution">
    <text evidence="7">The sequence shown here is derived from an EMBL/GenBank/DDBJ whole genome shotgun (WGS) entry which is preliminary data.</text>
</comment>
<feature type="active site" description="Proton acceptor" evidence="5">
    <location>
        <position position="203"/>
    </location>
</feature>
<keyword evidence="1" id="KW-0677">Repeat</keyword>
<organism evidence="7 8">
    <name type="scientific">Dreissena polymorpha</name>
    <name type="common">Zebra mussel</name>
    <name type="synonym">Mytilus polymorpha</name>
    <dbReference type="NCBI Taxonomy" id="45954"/>
    <lineage>
        <taxon>Eukaryota</taxon>
        <taxon>Metazoa</taxon>
        <taxon>Spiralia</taxon>
        <taxon>Lophotrochozoa</taxon>
        <taxon>Mollusca</taxon>
        <taxon>Bivalvia</taxon>
        <taxon>Autobranchia</taxon>
        <taxon>Heteroconchia</taxon>
        <taxon>Euheterodonta</taxon>
        <taxon>Imparidentia</taxon>
        <taxon>Neoheterodontei</taxon>
        <taxon>Myida</taxon>
        <taxon>Dreissenoidea</taxon>
        <taxon>Dreissenidae</taxon>
        <taxon>Dreissena</taxon>
    </lineage>
</organism>
<evidence type="ECO:0000256" key="5">
    <source>
        <dbReference type="PROSITE-ProRule" id="PRU01161"/>
    </source>
</evidence>
<keyword evidence="2 5" id="KW-0378">Hydrolase</keyword>
<keyword evidence="8" id="KW-1185">Reference proteome</keyword>
<proteinExistence type="predicted"/>
<dbReference type="PANTHER" id="PTHR24139:SF34">
    <property type="entry name" value="85_88 KDA CALCIUM-INDEPENDENT PHOSPHOLIPASE A2"/>
    <property type="match status" value="1"/>
</dbReference>
<gene>
    <name evidence="7" type="ORF">DPMN_185665</name>
</gene>
<dbReference type="AlphaFoldDB" id="A0A9D4I7H6"/>
<evidence type="ECO:0000259" key="6">
    <source>
        <dbReference type="PROSITE" id="PS51635"/>
    </source>
</evidence>
<sequence>MKKANVFRCLARPQKNSNLRLGPISNIHGGTMAAGDRILSLDGGGIRGLIMLEILDAIEKEAGTPTKDLFDWIGGTSTGGIIALGISTGKPISEIRQMYYQLKDQVFNGSKPYASAPIETLLKQTFGENKVMTDITHPKVLITGVLGDHSPWKLHLFRSYMKEYKPEQGFLPIKPANTQLIWEAARSTSAAPTYFHPYKQYYDGGLLSNNPTLDILTEIQGCKTGPTPTGRRTELLDASMQKAAPGRSLNVVLSLGCGHSNYAPIDPVPDPQGLSRDFKKDIQVILDDEMFYQEVIHRITLSNGPMTDRARAWCEMIEVPFFRLNPLLSEDVPMNCVDEQTINRMVKETKAYIGQNIADIKTVAKLLTKK</sequence>
<evidence type="ECO:0000313" key="8">
    <source>
        <dbReference type="Proteomes" id="UP000828390"/>
    </source>
</evidence>
<evidence type="ECO:0000256" key="2">
    <source>
        <dbReference type="ARBA" id="ARBA00022801"/>
    </source>
</evidence>
<dbReference type="InterPro" id="IPR016035">
    <property type="entry name" value="Acyl_Trfase/lysoPLipase"/>
</dbReference>
<dbReference type="InterPro" id="IPR002641">
    <property type="entry name" value="PNPLA_dom"/>
</dbReference>
<keyword evidence="5" id="KW-0442">Lipid degradation</keyword>
<dbReference type="Pfam" id="PF01734">
    <property type="entry name" value="Patatin"/>
    <property type="match status" value="1"/>
</dbReference>
<feature type="short sequence motif" description="DGA/G" evidence="5">
    <location>
        <begin position="203"/>
        <end position="205"/>
    </location>
</feature>
<keyword evidence="4 5" id="KW-0443">Lipid metabolism</keyword>
<dbReference type="GO" id="GO:0016042">
    <property type="term" value="P:lipid catabolic process"/>
    <property type="evidence" value="ECO:0007669"/>
    <property type="project" value="UniProtKB-UniRule"/>
</dbReference>
<name>A0A9D4I7H6_DREPO</name>
<dbReference type="Gene3D" id="3.40.1090.10">
    <property type="entry name" value="Cytosolic phospholipase A2 catalytic domain"/>
    <property type="match status" value="1"/>
</dbReference>
<dbReference type="GO" id="GO:2000304">
    <property type="term" value="P:positive regulation of ceramide biosynthetic process"/>
    <property type="evidence" value="ECO:0007669"/>
    <property type="project" value="TreeGrafter"/>
</dbReference>
<dbReference type="PROSITE" id="PS51635">
    <property type="entry name" value="PNPLA"/>
    <property type="match status" value="1"/>
</dbReference>
<evidence type="ECO:0000256" key="4">
    <source>
        <dbReference type="ARBA" id="ARBA00023098"/>
    </source>
</evidence>
<protein>
    <recommendedName>
        <fullName evidence="6">PNPLA domain-containing protein</fullName>
    </recommendedName>
</protein>
<dbReference type="PANTHER" id="PTHR24139">
    <property type="entry name" value="CALCIUM-INDEPENDENT PHOSPHOLIPASE A2"/>
    <property type="match status" value="1"/>
</dbReference>
<feature type="short sequence motif" description="GXGXXG" evidence="5">
    <location>
        <begin position="43"/>
        <end position="48"/>
    </location>
</feature>
<dbReference type="InterPro" id="IPR047148">
    <property type="entry name" value="PLPL9"/>
</dbReference>
<dbReference type="SUPFAM" id="SSF52151">
    <property type="entry name" value="FabD/lysophospholipase-like"/>
    <property type="match status" value="1"/>
</dbReference>
<dbReference type="EMBL" id="JAIWYP010000010">
    <property type="protein sequence ID" value="KAH3751120.1"/>
    <property type="molecule type" value="Genomic_DNA"/>
</dbReference>
<feature type="short sequence motif" description="GXSXG" evidence="5">
    <location>
        <begin position="75"/>
        <end position="79"/>
    </location>
</feature>
<dbReference type="GO" id="GO:0052816">
    <property type="term" value="F:long-chain fatty acyl-CoA hydrolase activity"/>
    <property type="evidence" value="ECO:0007669"/>
    <property type="project" value="TreeGrafter"/>
</dbReference>
<feature type="domain" description="PNPLA" evidence="6">
    <location>
        <begin position="39"/>
        <end position="216"/>
    </location>
</feature>
<reference evidence="7" key="1">
    <citation type="journal article" date="2019" name="bioRxiv">
        <title>The Genome of the Zebra Mussel, Dreissena polymorpha: A Resource for Invasive Species Research.</title>
        <authorList>
            <person name="McCartney M.A."/>
            <person name="Auch B."/>
            <person name="Kono T."/>
            <person name="Mallez S."/>
            <person name="Zhang Y."/>
            <person name="Obille A."/>
            <person name="Becker A."/>
            <person name="Abrahante J.E."/>
            <person name="Garbe J."/>
            <person name="Badalamenti J.P."/>
            <person name="Herman A."/>
            <person name="Mangelson H."/>
            <person name="Liachko I."/>
            <person name="Sullivan S."/>
            <person name="Sone E.D."/>
            <person name="Koren S."/>
            <person name="Silverstein K.A.T."/>
            <person name="Beckman K.B."/>
            <person name="Gohl D.M."/>
        </authorList>
    </citation>
    <scope>NUCLEOTIDE SEQUENCE</scope>
    <source>
        <strain evidence="7">Duluth1</strain>
        <tissue evidence="7">Whole animal</tissue>
    </source>
</reference>
<accession>A0A9D4I7H6</accession>
<reference evidence="7" key="2">
    <citation type="submission" date="2020-11" db="EMBL/GenBank/DDBJ databases">
        <authorList>
            <person name="McCartney M.A."/>
            <person name="Auch B."/>
            <person name="Kono T."/>
            <person name="Mallez S."/>
            <person name="Becker A."/>
            <person name="Gohl D.M."/>
            <person name="Silverstein K.A.T."/>
            <person name="Koren S."/>
            <person name="Bechman K.B."/>
            <person name="Herman A."/>
            <person name="Abrahante J.E."/>
            <person name="Garbe J."/>
        </authorList>
    </citation>
    <scope>NUCLEOTIDE SEQUENCE</scope>
    <source>
        <strain evidence="7">Duluth1</strain>
        <tissue evidence="7">Whole animal</tissue>
    </source>
</reference>
<evidence type="ECO:0000256" key="3">
    <source>
        <dbReference type="ARBA" id="ARBA00023043"/>
    </source>
</evidence>
<dbReference type="GO" id="GO:0005739">
    <property type="term" value="C:mitochondrion"/>
    <property type="evidence" value="ECO:0007669"/>
    <property type="project" value="TreeGrafter"/>
</dbReference>
<dbReference type="GO" id="GO:0047499">
    <property type="term" value="F:calcium-independent phospholipase A2 activity"/>
    <property type="evidence" value="ECO:0007669"/>
    <property type="project" value="InterPro"/>
</dbReference>